<dbReference type="Gene3D" id="1.10.132.70">
    <property type="match status" value="1"/>
</dbReference>
<sequence>MVSENSIQLKSQASQINMSIDSAGNSIAADRVPCKQEMEHKPRFLEFTCSYVEVFRYAMLVTKAVIPKAFWGCERNFKVVQGRMCIYLSHIYSWLTLVRCQ</sequence>
<protein>
    <submittedName>
        <fullName evidence="1">Uncharacterized protein</fullName>
    </submittedName>
</protein>
<evidence type="ECO:0000313" key="2">
    <source>
        <dbReference type="Proteomes" id="UP000714275"/>
    </source>
</evidence>
<keyword evidence="2" id="KW-1185">Reference proteome</keyword>
<proteinExistence type="predicted"/>
<dbReference type="EMBL" id="JABBWD010000035">
    <property type="protein sequence ID" value="KAG1775303.1"/>
    <property type="molecule type" value="Genomic_DNA"/>
</dbReference>
<reference evidence="1" key="1">
    <citation type="journal article" date="2020" name="New Phytol.">
        <title>Comparative genomics reveals dynamic genome evolution in host specialist ectomycorrhizal fungi.</title>
        <authorList>
            <person name="Lofgren L.A."/>
            <person name="Nguyen N.H."/>
            <person name="Vilgalys R."/>
            <person name="Ruytinx J."/>
            <person name="Liao H.L."/>
            <person name="Branco S."/>
            <person name="Kuo A."/>
            <person name="LaButti K."/>
            <person name="Lipzen A."/>
            <person name="Andreopoulos W."/>
            <person name="Pangilinan J."/>
            <person name="Riley R."/>
            <person name="Hundley H."/>
            <person name="Na H."/>
            <person name="Barry K."/>
            <person name="Grigoriev I.V."/>
            <person name="Stajich J.E."/>
            <person name="Kennedy P.G."/>
        </authorList>
    </citation>
    <scope>NUCLEOTIDE SEQUENCE</scope>
    <source>
        <strain evidence="1">DOB743</strain>
    </source>
</reference>
<comment type="caution">
    <text evidence="1">The sequence shown here is derived from an EMBL/GenBank/DDBJ whole genome shotgun (WGS) entry which is preliminary data.</text>
</comment>
<accession>A0A9P6ZRS6</accession>
<organism evidence="1 2">
    <name type="scientific">Suillus placidus</name>
    <dbReference type="NCBI Taxonomy" id="48579"/>
    <lineage>
        <taxon>Eukaryota</taxon>
        <taxon>Fungi</taxon>
        <taxon>Dikarya</taxon>
        <taxon>Basidiomycota</taxon>
        <taxon>Agaricomycotina</taxon>
        <taxon>Agaricomycetes</taxon>
        <taxon>Agaricomycetidae</taxon>
        <taxon>Boletales</taxon>
        <taxon>Suillineae</taxon>
        <taxon>Suillaceae</taxon>
        <taxon>Suillus</taxon>
    </lineage>
</organism>
<dbReference type="Proteomes" id="UP000714275">
    <property type="component" value="Unassembled WGS sequence"/>
</dbReference>
<dbReference type="OrthoDB" id="289721at2759"/>
<name>A0A9P6ZRS6_9AGAM</name>
<gene>
    <name evidence="1" type="ORF">EV702DRAFT_973474</name>
</gene>
<evidence type="ECO:0000313" key="1">
    <source>
        <dbReference type="EMBL" id="KAG1775303.1"/>
    </source>
</evidence>
<dbReference type="AlphaFoldDB" id="A0A9P6ZRS6"/>